<organism evidence="1 2">
    <name type="scientific">Volvox africanus</name>
    <dbReference type="NCBI Taxonomy" id="51714"/>
    <lineage>
        <taxon>Eukaryota</taxon>
        <taxon>Viridiplantae</taxon>
        <taxon>Chlorophyta</taxon>
        <taxon>core chlorophytes</taxon>
        <taxon>Chlorophyceae</taxon>
        <taxon>CS clade</taxon>
        <taxon>Chlamydomonadales</taxon>
        <taxon>Volvocaceae</taxon>
        <taxon>Volvox</taxon>
    </lineage>
</organism>
<proteinExistence type="predicted"/>
<dbReference type="Proteomes" id="UP000747399">
    <property type="component" value="Unassembled WGS sequence"/>
</dbReference>
<accession>A0A8J4BFV5</accession>
<sequence length="130" mass="14187">MPEQLLWAADPGQQFWRADERARREWPQRPRRRSALILAGGGCGAEPGGGWWWHEQLLVLVGCGAGGDADAAGEGVAGGDVGEVDVEEPALQVAQGPYATSEVYLYIHKNLAFFTMTPLFSFPLRVRYAS</sequence>
<comment type="caution">
    <text evidence="1">The sequence shown here is derived from an EMBL/GenBank/DDBJ whole genome shotgun (WGS) entry which is preliminary data.</text>
</comment>
<dbReference type="EMBL" id="BNCO01000029">
    <property type="protein sequence ID" value="GIL57818.1"/>
    <property type="molecule type" value="Genomic_DNA"/>
</dbReference>
<keyword evidence="2" id="KW-1185">Reference proteome</keyword>
<name>A0A8J4BFV5_9CHLO</name>
<dbReference type="AlphaFoldDB" id="A0A8J4BFV5"/>
<reference evidence="1" key="1">
    <citation type="journal article" date="2021" name="Proc. Natl. Acad. Sci. U.S.A.">
        <title>Three genomes in the algal genus Volvox reveal the fate of a haploid sex-determining region after a transition to homothallism.</title>
        <authorList>
            <person name="Yamamoto K."/>
            <person name="Hamaji T."/>
            <person name="Kawai-Toyooka H."/>
            <person name="Matsuzaki R."/>
            <person name="Takahashi F."/>
            <person name="Nishimura Y."/>
            <person name="Kawachi M."/>
            <person name="Noguchi H."/>
            <person name="Minakuchi Y."/>
            <person name="Umen J.G."/>
            <person name="Toyoda A."/>
            <person name="Nozaki H."/>
        </authorList>
    </citation>
    <scope>NUCLEOTIDE SEQUENCE</scope>
    <source>
        <strain evidence="1">NIES-3780</strain>
    </source>
</reference>
<protein>
    <submittedName>
        <fullName evidence="1">Uncharacterized protein</fullName>
    </submittedName>
</protein>
<evidence type="ECO:0000313" key="1">
    <source>
        <dbReference type="EMBL" id="GIL57818.1"/>
    </source>
</evidence>
<gene>
    <name evidence="1" type="ORF">Vafri_13056</name>
</gene>
<evidence type="ECO:0000313" key="2">
    <source>
        <dbReference type="Proteomes" id="UP000747399"/>
    </source>
</evidence>